<accession>A0A144MD02</accession>
<gene>
    <name evidence="6" type="ORF">A2T55_03060</name>
</gene>
<dbReference type="PROSITE" id="PS01322">
    <property type="entry name" value="PHOSPHOTRIESTERASE_1"/>
    <property type="match status" value="1"/>
</dbReference>
<evidence type="ECO:0000313" key="7">
    <source>
        <dbReference type="Proteomes" id="UP000075950"/>
    </source>
</evidence>
<comment type="cofactor">
    <cofactor evidence="4">
        <name>a divalent metal cation</name>
        <dbReference type="ChEBI" id="CHEBI:60240"/>
    </cofactor>
    <text evidence="4">Binds 2 divalent metal cations per subunit.</text>
</comment>
<comment type="similarity">
    <text evidence="5">Belongs to the metallo-dependent hydrolases superfamily. Phosphotriesterase family.</text>
</comment>
<feature type="binding site" evidence="4">
    <location>
        <position position="177"/>
    </location>
    <ligand>
        <name>Zn(2+)</name>
        <dbReference type="ChEBI" id="CHEBI:29105"/>
        <label>2</label>
    </ligand>
</feature>
<dbReference type="InterPro" id="IPR032466">
    <property type="entry name" value="Metal_Hydrolase"/>
</dbReference>
<dbReference type="Pfam" id="PF02126">
    <property type="entry name" value="PTE"/>
    <property type="match status" value="1"/>
</dbReference>
<feature type="binding site" description="via carbamate group" evidence="4">
    <location>
        <position position="144"/>
    </location>
    <ligand>
        <name>Zn(2+)</name>
        <dbReference type="ChEBI" id="CHEBI:29105"/>
        <label>2</label>
    </ligand>
</feature>
<keyword evidence="2" id="KW-0378">Hydrolase</keyword>
<evidence type="ECO:0000256" key="1">
    <source>
        <dbReference type="ARBA" id="ARBA00022723"/>
    </source>
</evidence>
<reference evidence="7" key="1">
    <citation type="submission" date="2016-03" db="EMBL/GenBank/DDBJ databases">
        <authorList>
            <person name="Ploux O."/>
        </authorList>
    </citation>
    <scope>NUCLEOTIDE SEQUENCE [LARGE SCALE GENOMIC DNA]</scope>
    <source>
        <strain evidence="7">BS258</strain>
    </source>
</reference>
<keyword evidence="1 4" id="KW-0479">Metal-binding</keyword>
<feature type="binding site" evidence="4">
    <location>
        <position position="263"/>
    </location>
    <ligand>
        <name>Zn(2+)</name>
        <dbReference type="ChEBI" id="CHEBI:29105"/>
        <label>1</label>
    </ligand>
</feature>
<organism evidence="6 7">
    <name type="scientific">Brevibacterium linens</name>
    <dbReference type="NCBI Taxonomy" id="1703"/>
    <lineage>
        <taxon>Bacteria</taxon>
        <taxon>Bacillati</taxon>
        <taxon>Actinomycetota</taxon>
        <taxon>Actinomycetes</taxon>
        <taxon>Micrococcales</taxon>
        <taxon>Brevibacteriaceae</taxon>
        <taxon>Brevibacterium</taxon>
    </lineage>
</organism>
<name>A0A144MD02_BRELN</name>
<evidence type="ECO:0000313" key="6">
    <source>
        <dbReference type="EMBL" id="AMT92898.1"/>
    </source>
</evidence>
<dbReference type="GO" id="GO:0016788">
    <property type="term" value="F:hydrolase activity, acting on ester bonds"/>
    <property type="evidence" value="ECO:0007669"/>
    <property type="project" value="InterPro"/>
</dbReference>
<dbReference type="PANTHER" id="PTHR10819">
    <property type="entry name" value="PHOSPHOTRIESTERASE-RELATED"/>
    <property type="match status" value="1"/>
</dbReference>
<dbReference type="SUPFAM" id="SSF51556">
    <property type="entry name" value="Metallo-dependent hydrolases"/>
    <property type="match status" value="1"/>
</dbReference>
<evidence type="ECO:0000256" key="3">
    <source>
        <dbReference type="PIRSR" id="PIRSR601559-50"/>
    </source>
</evidence>
<feature type="binding site" evidence="4">
    <location>
        <position position="206"/>
    </location>
    <ligand>
        <name>Zn(2+)</name>
        <dbReference type="ChEBI" id="CHEBI:29105"/>
        <label>2</label>
    </ligand>
</feature>
<dbReference type="RefSeq" id="WP_062860762.1">
    <property type="nucleotide sequence ID" value="NZ_CP014869.1"/>
</dbReference>
<dbReference type="PROSITE" id="PS51347">
    <property type="entry name" value="PHOSPHOTRIESTERASE_2"/>
    <property type="match status" value="1"/>
</dbReference>
<feature type="binding site" evidence="4">
    <location>
        <position position="24"/>
    </location>
    <ligand>
        <name>Zn(2+)</name>
        <dbReference type="ChEBI" id="CHEBI:29105"/>
        <label>1</label>
    </ligand>
</feature>
<dbReference type="Gene3D" id="3.20.20.140">
    <property type="entry name" value="Metal-dependent hydrolases"/>
    <property type="match status" value="1"/>
</dbReference>
<dbReference type="InterPro" id="IPR017947">
    <property type="entry name" value="AryldialkylPase_Zn-BS"/>
</dbReference>
<evidence type="ECO:0000256" key="4">
    <source>
        <dbReference type="PIRSR" id="PIRSR601559-51"/>
    </source>
</evidence>
<dbReference type="KEGG" id="bly:A2T55_03060"/>
<feature type="modified residue" description="N6-carboxylysine" evidence="3 5">
    <location>
        <position position="144"/>
    </location>
</feature>
<dbReference type="AlphaFoldDB" id="A0A144MD02"/>
<evidence type="ECO:0000256" key="2">
    <source>
        <dbReference type="ARBA" id="ARBA00022801"/>
    </source>
</evidence>
<dbReference type="PANTHER" id="PTHR10819:SF3">
    <property type="entry name" value="PHOSPHOTRIESTERASE-RELATED PROTEIN"/>
    <property type="match status" value="1"/>
</dbReference>
<sequence length="319" mass="35328">MAEVQTVTGTIDSSELGRTLVHEHIFVLSEEMRQNYDTAWDDEEKIADAVAKLNDLKAAGIDTIFDPTVVGLGRYIPRVQRVAEQTDLNIVAATGLYTFTDLPHQFEHRGPGLLVDEPEPLVKLFVRDLEEGIADTGVKAAFLKCAIESPGLTEGVERTMRAVGQASAQTGAPITVHTNPRTGSGLVTQRVLKEEGADLGKVIIGHSGDSTDLDYLSQIAENGSFLGMDRFGIDAYLPTEPRVDTIVELVRRGYADRITLAHDAACYIDYFTQEEKAQIQPNWHFRHISDDVIPMLLDKGVTEDDIDTMLVKNPRRYFE</sequence>
<dbReference type="EMBL" id="CP014869">
    <property type="protein sequence ID" value="AMT92898.1"/>
    <property type="molecule type" value="Genomic_DNA"/>
</dbReference>
<dbReference type="GO" id="GO:0008270">
    <property type="term" value="F:zinc ion binding"/>
    <property type="evidence" value="ECO:0007669"/>
    <property type="project" value="InterPro"/>
</dbReference>
<feature type="binding site" evidence="4">
    <location>
        <position position="22"/>
    </location>
    <ligand>
        <name>Zn(2+)</name>
        <dbReference type="ChEBI" id="CHEBI:29105"/>
        <label>1</label>
    </ligand>
</feature>
<feature type="binding site" description="via carbamate group" evidence="4">
    <location>
        <position position="144"/>
    </location>
    <ligand>
        <name>Zn(2+)</name>
        <dbReference type="ChEBI" id="CHEBI:29105"/>
        <label>1</label>
    </ligand>
</feature>
<protein>
    <submittedName>
        <fullName evidence="6">Phosphotriesterase</fullName>
    </submittedName>
</protein>
<dbReference type="InterPro" id="IPR001559">
    <property type="entry name" value="Phosphotriesterase"/>
</dbReference>
<evidence type="ECO:0000256" key="5">
    <source>
        <dbReference type="PROSITE-ProRule" id="PRU00679"/>
    </source>
</evidence>
<proteinExistence type="inferred from homology"/>
<dbReference type="Proteomes" id="UP000075950">
    <property type="component" value="Chromosome"/>
</dbReference>